<dbReference type="Pfam" id="PF00378">
    <property type="entry name" value="ECH_1"/>
    <property type="match status" value="1"/>
</dbReference>
<keyword evidence="2" id="KW-0456">Lyase</keyword>
<reference evidence="3 4" key="1">
    <citation type="submission" date="2017-05" db="EMBL/GenBank/DDBJ databases">
        <authorList>
            <person name="Varghese N."/>
            <person name="Submissions S."/>
        </authorList>
    </citation>
    <scope>NUCLEOTIDE SEQUENCE [LARGE SCALE GENOMIC DNA]</scope>
    <source>
        <strain evidence="3 4">SM16</strain>
    </source>
</reference>
<comment type="caution">
    <text evidence="3">The sequence shown here is derived from an EMBL/GenBank/DDBJ whole genome shotgun (WGS) entry which is preliminary data.</text>
</comment>
<dbReference type="InterPro" id="IPR014748">
    <property type="entry name" value="Enoyl-CoA_hydra_C"/>
</dbReference>
<dbReference type="Gene3D" id="1.10.12.10">
    <property type="entry name" value="Lyase 2-enoyl-coa Hydratase, Chain A, domain 2"/>
    <property type="match status" value="1"/>
</dbReference>
<evidence type="ECO:0000313" key="3">
    <source>
        <dbReference type="EMBL" id="SMP58056.1"/>
    </source>
</evidence>
<dbReference type="PANTHER" id="PTHR11941:SF54">
    <property type="entry name" value="ENOYL-COA HYDRATASE, MITOCHONDRIAL"/>
    <property type="match status" value="1"/>
</dbReference>
<proteinExistence type="inferred from homology"/>
<protein>
    <submittedName>
        <fullName evidence="3">Short chain enoyl-CoA hydratase /Enoyl-CoA hydratase</fullName>
    </submittedName>
</protein>
<sequence>MTDAVLYDCDDDGIVLLTLNRPELRNPISDMQVIDALLASLERLEADSRARVAILTGAGKSFSSGGNIKEMRPGGALNAGTAAATRLAYKRGIQRLPLAFSRLEVPVIAAVNGAAVGAGCDLTCMCDLRIAGQSARFAESFVKLGLIAGDGGSWLLPRVIGWTKAAEMALTGDAIDADEALACGLVSRVVPDATLLEEARSLARRIAVNPPHAVRMTKRLLWEGRRVDLASLLEMASAMQAAAHATEDHEEAVAAFLEKRSPKFKGS</sequence>
<dbReference type="RefSeq" id="WP_283405402.1">
    <property type="nucleotide sequence ID" value="NZ_FXUI01000002.1"/>
</dbReference>
<name>A0ABY1Q525_9SPHN</name>
<evidence type="ECO:0000256" key="1">
    <source>
        <dbReference type="ARBA" id="ARBA00005254"/>
    </source>
</evidence>
<evidence type="ECO:0000256" key="2">
    <source>
        <dbReference type="ARBA" id="ARBA00023239"/>
    </source>
</evidence>
<accession>A0ABY1Q525</accession>
<dbReference type="EMBL" id="FXUI01000002">
    <property type="protein sequence ID" value="SMP58056.1"/>
    <property type="molecule type" value="Genomic_DNA"/>
</dbReference>
<dbReference type="NCBIfam" id="NF006699">
    <property type="entry name" value="PRK09245.1"/>
    <property type="match status" value="1"/>
</dbReference>
<evidence type="ECO:0000313" key="4">
    <source>
        <dbReference type="Proteomes" id="UP001157910"/>
    </source>
</evidence>
<comment type="similarity">
    <text evidence="1">Belongs to the enoyl-CoA hydratase/isomerase family.</text>
</comment>
<dbReference type="PANTHER" id="PTHR11941">
    <property type="entry name" value="ENOYL-COA HYDRATASE-RELATED"/>
    <property type="match status" value="1"/>
</dbReference>
<keyword evidence="4" id="KW-1185">Reference proteome</keyword>
<organism evidence="3 4">
    <name type="scientific">Novosphingobium panipatense</name>
    <dbReference type="NCBI Taxonomy" id="428991"/>
    <lineage>
        <taxon>Bacteria</taxon>
        <taxon>Pseudomonadati</taxon>
        <taxon>Pseudomonadota</taxon>
        <taxon>Alphaproteobacteria</taxon>
        <taxon>Sphingomonadales</taxon>
        <taxon>Sphingomonadaceae</taxon>
        <taxon>Novosphingobium</taxon>
    </lineage>
</organism>
<dbReference type="SUPFAM" id="SSF52096">
    <property type="entry name" value="ClpP/crotonase"/>
    <property type="match status" value="1"/>
</dbReference>
<gene>
    <name evidence="3" type="ORF">SAMN06296065_102408</name>
</gene>
<dbReference type="InterPro" id="IPR001753">
    <property type="entry name" value="Enoyl-CoA_hydra/iso"/>
</dbReference>
<dbReference type="InterPro" id="IPR029045">
    <property type="entry name" value="ClpP/crotonase-like_dom_sf"/>
</dbReference>
<dbReference type="Proteomes" id="UP001157910">
    <property type="component" value="Unassembled WGS sequence"/>
</dbReference>
<dbReference type="CDD" id="cd06558">
    <property type="entry name" value="crotonase-like"/>
    <property type="match status" value="1"/>
</dbReference>
<dbReference type="Gene3D" id="3.90.226.10">
    <property type="entry name" value="2-enoyl-CoA Hydratase, Chain A, domain 1"/>
    <property type="match status" value="1"/>
</dbReference>